<reference evidence="1 2" key="1">
    <citation type="journal article" date="2018" name="Proc. Natl. Acad. Sci. U.S.A.">
        <title>Draft genome sequence of Camellia sinensis var. sinensis provides insights into the evolution of the tea genome and tea quality.</title>
        <authorList>
            <person name="Wei C."/>
            <person name="Yang H."/>
            <person name="Wang S."/>
            <person name="Zhao J."/>
            <person name="Liu C."/>
            <person name="Gao L."/>
            <person name="Xia E."/>
            <person name="Lu Y."/>
            <person name="Tai Y."/>
            <person name="She G."/>
            <person name="Sun J."/>
            <person name="Cao H."/>
            <person name="Tong W."/>
            <person name="Gao Q."/>
            <person name="Li Y."/>
            <person name="Deng W."/>
            <person name="Jiang X."/>
            <person name="Wang W."/>
            <person name="Chen Q."/>
            <person name="Zhang S."/>
            <person name="Li H."/>
            <person name="Wu J."/>
            <person name="Wang P."/>
            <person name="Li P."/>
            <person name="Shi C."/>
            <person name="Zheng F."/>
            <person name="Jian J."/>
            <person name="Huang B."/>
            <person name="Shan D."/>
            <person name="Shi M."/>
            <person name="Fang C."/>
            <person name="Yue Y."/>
            <person name="Li F."/>
            <person name="Li D."/>
            <person name="Wei S."/>
            <person name="Han B."/>
            <person name="Jiang C."/>
            <person name="Yin Y."/>
            <person name="Xia T."/>
            <person name="Zhang Z."/>
            <person name="Bennetzen J.L."/>
            <person name="Zhao S."/>
            <person name="Wan X."/>
        </authorList>
    </citation>
    <scope>NUCLEOTIDE SEQUENCE [LARGE SCALE GENOMIC DNA]</scope>
    <source>
        <strain evidence="2">cv. Shuchazao</strain>
        <tissue evidence="1">Leaf</tissue>
    </source>
</reference>
<dbReference type="EMBL" id="SDRB02007432">
    <property type="protein sequence ID" value="THG11175.1"/>
    <property type="molecule type" value="Genomic_DNA"/>
</dbReference>
<name>A0A4S4E700_CAMSN</name>
<dbReference type="AlphaFoldDB" id="A0A4S4E700"/>
<comment type="caution">
    <text evidence="1">The sequence shown here is derived from an EMBL/GenBank/DDBJ whole genome shotgun (WGS) entry which is preliminary data.</text>
</comment>
<accession>A0A4S4E700</accession>
<sequence>MKIYCFFSAMKIVCNECLGVQGADHALVYTKPNGANRGEGEERGFERETGSVAQDINLERCALSGGETGSVTATIDGSKGKGFVLEDSKKLPDYTNNCYTAAQSTATKPIATQQYSGQYSKSASRV</sequence>
<protein>
    <submittedName>
        <fullName evidence="1">Uncharacterized protein</fullName>
    </submittedName>
</protein>
<proteinExistence type="predicted"/>
<gene>
    <name evidence="1" type="ORF">TEA_025775</name>
</gene>
<keyword evidence="2" id="KW-1185">Reference proteome</keyword>
<evidence type="ECO:0000313" key="2">
    <source>
        <dbReference type="Proteomes" id="UP000306102"/>
    </source>
</evidence>
<evidence type="ECO:0000313" key="1">
    <source>
        <dbReference type="EMBL" id="THG11175.1"/>
    </source>
</evidence>
<dbReference type="Proteomes" id="UP000306102">
    <property type="component" value="Unassembled WGS sequence"/>
</dbReference>
<organism evidence="1 2">
    <name type="scientific">Camellia sinensis var. sinensis</name>
    <name type="common">China tea</name>
    <dbReference type="NCBI Taxonomy" id="542762"/>
    <lineage>
        <taxon>Eukaryota</taxon>
        <taxon>Viridiplantae</taxon>
        <taxon>Streptophyta</taxon>
        <taxon>Embryophyta</taxon>
        <taxon>Tracheophyta</taxon>
        <taxon>Spermatophyta</taxon>
        <taxon>Magnoliopsida</taxon>
        <taxon>eudicotyledons</taxon>
        <taxon>Gunneridae</taxon>
        <taxon>Pentapetalae</taxon>
        <taxon>asterids</taxon>
        <taxon>Ericales</taxon>
        <taxon>Theaceae</taxon>
        <taxon>Camellia</taxon>
    </lineage>
</organism>